<gene>
    <name evidence="2" type="ORF">N7644_18255</name>
</gene>
<dbReference type="EMBL" id="JAOEEO010000010">
    <property type="protein sequence ID" value="MDH0565611.1"/>
    <property type="molecule type" value="Genomic_DNA"/>
</dbReference>
<evidence type="ECO:0008006" key="4">
    <source>
        <dbReference type="Google" id="ProtNLM"/>
    </source>
</evidence>
<sequence length="120" mass="13650">MKNIDWTAWFGTILLIIGYREGAVAITTAFGHPELGNLVGLISLLITLLIWRRFKKISNRLIDTNNKILKESAFAFLPICAGSLIMLVHMGKEIPAFLFILTFSTLLPLWIYAKMAKRWL</sequence>
<evidence type="ECO:0000256" key="1">
    <source>
        <dbReference type="SAM" id="Phobius"/>
    </source>
</evidence>
<dbReference type="RefSeq" id="WP_032868721.1">
    <property type="nucleotide sequence ID" value="NZ_JAHPRH010000013.1"/>
</dbReference>
<name>A0AA42IHP2_9GAMM</name>
<comment type="caution">
    <text evidence="2">The sequence shown here is derived from an EMBL/GenBank/DDBJ whole genome shotgun (WGS) entry which is preliminary data.</text>
</comment>
<evidence type="ECO:0000313" key="2">
    <source>
        <dbReference type="EMBL" id="MDH0565611.1"/>
    </source>
</evidence>
<organism evidence="2 3">
    <name type="scientific">Acinetobacter courvalinii</name>
    <dbReference type="NCBI Taxonomy" id="280147"/>
    <lineage>
        <taxon>Bacteria</taxon>
        <taxon>Pseudomonadati</taxon>
        <taxon>Pseudomonadota</taxon>
        <taxon>Gammaproteobacteria</taxon>
        <taxon>Moraxellales</taxon>
        <taxon>Moraxellaceae</taxon>
        <taxon>Acinetobacter</taxon>
    </lineage>
</organism>
<feature type="transmembrane region" description="Helical" evidence="1">
    <location>
        <begin position="72"/>
        <end position="90"/>
    </location>
</feature>
<keyword evidence="1" id="KW-0812">Transmembrane</keyword>
<accession>A0AA42IHP2</accession>
<keyword evidence="1" id="KW-1133">Transmembrane helix</keyword>
<feature type="transmembrane region" description="Helical" evidence="1">
    <location>
        <begin position="96"/>
        <end position="113"/>
    </location>
</feature>
<dbReference type="AlphaFoldDB" id="A0AA42IHP2"/>
<reference evidence="2" key="1">
    <citation type="submission" date="2022-09" db="EMBL/GenBank/DDBJ databases">
        <title>Intensive care unit water sources are persistently colonized with multi-drug resistant bacteria and are the site of extensive horizontal gene transfer of antibiotic resistance genes.</title>
        <authorList>
            <person name="Diorio-Toth L."/>
        </authorList>
    </citation>
    <scope>NUCLEOTIDE SEQUENCE</scope>
    <source>
        <strain evidence="2">GD04005</strain>
    </source>
</reference>
<keyword evidence="1" id="KW-0472">Membrane</keyword>
<evidence type="ECO:0000313" key="3">
    <source>
        <dbReference type="Proteomes" id="UP001159329"/>
    </source>
</evidence>
<protein>
    <recommendedName>
        <fullName evidence="4">CidA/LrgA family protein</fullName>
    </recommendedName>
</protein>
<proteinExistence type="predicted"/>
<dbReference type="Proteomes" id="UP001159329">
    <property type="component" value="Unassembled WGS sequence"/>
</dbReference>
<feature type="transmembrane region" description="Helical" evidence="1">
    <location>
        <begin position="35"/>
        <end position="51"/>
    </location>
</feature>